<evidence type="ECO:0000256" key="4">
    <source>
        <dbReference type="ARBA" id="ARBA00023136"/>
    </source>
</evidence>
<evidence type="ECO:0000256" key="3">
    <source>
        <dbReference type="ARBA" id="ARBA00022989"/>
    </source>
</evidence>
<dbReference type="GO" id="GO:0016020">
    <property type="term" value="C:membrane"/>
    <property type="evidence" value="ECO:0007669"/>
    <property type="project" value="UniProtKB-SubCell"/>
</dbReference>
<evidence type="ECO:0000256" key="5">
    <source>
        <dbReference type="ARBA" id="ARBA00038359"/>
    </source>
</evidence>
<feature type="transmembrane region" description="Helical" evidence="7">
    <location>
        <begin position="221"/>
        <end position="241"/>
    </location>
</feature>
<dbReference type="EMBL" id="JAAOAN010000175">
    <property type="protein sequence ID" value="KAF5717932.1"/>
    <property type="molecule type" value="Genomic_DNA"/>
</dbReference>
<proteinExistence type="inferred from homology"/>
<feature type="transmembrane region" description="Helical" evidence="7">
    <location>
        <begin position="41"/>
        <end position="60"/>
    </location>
</feature>
<dbReference type="Proteomes" id="UP000544331">
    <property type="component" value="Unassembled WGS sequence"/>
</dbReference>
<keyword evidence="3 7" id="KW-1133">Transmembrane helix</keyword>
<dbReference type="OrthoDB" id="5417844at2759"/>
<dbReference type="InterPro" id="IPR049326">
    <property type="entry name" value="Rhodopsin_dom_fungi"/>
</dbReference>
<dbReference type="InterPro" id="IPR052337">
    <property type="entry name" value="SAT4-like"/>
</dbReference>
<evidence type="ECO:0000256" key="2">
    <source>
        <dbReference type="ARBA" id="ARBA00022692"/>
    </source>
</evidence>
<dbReference type="AlphaFoldDB" id="A0A8H5YV39"/>
<feature type="transmembrane region" description="Helical" evidence="7">
    <location>
        <begin position="137"/>
        <end position="155"/>
    </location>
</feature>
<feature type="transmembrane region" description="Helical" evidence="7">
    <location>
        <begin position="261"/>
        <end position="281"/>
    </location>
</feature>
<gene>
    <name evidence="9" type="ORF">FMUND_5476</name>
</gene>
<comment type="subcellular location">
    <subcellularLocation>
        <location evidence="1">Membrane</location>
        <topology evidence="1">Multi-pass membrane protein</topology>
    </subcellularLocation>
</comment>
<feature type="transmembrane region" description="Helical" evidence="7">
    <location>
        <begin position="113"/>
        <end position="130"/>
    </location>
</feature>
<keyword evidence="4 7" id="KW-0472">Membrane</keyword>
<reference evidence="9 10" key="1">
    <citation type="submission" date="2020-05" db="EMBL/GenBank/DDBJ databases">
        <title>Identification and distribution of gene clusters putatively required for synthesis of sphingolipid metabolism inhibitors in phylogenetically diverse species of the filamentous fungus Fusarium.</title>
        <authorList>
            <person name="Kim H.-S."/>
            <person name="Busman M."/>
            <person name="Brown D.W."/>
            <person name="Divon H."/>
            <person name="Uhlig S."/>
            <person name="Proctor R.H."/>
        </authorList>
    </citation>
    <scope>NUCLEOTIDE SEQUENCE [LARGE SCALE GENOMIC DNA]</scope>
    <source>
        <strain evidence="9 10">NRRL 66235</strain>
    </source>
</reference>
<protein>
    <submittedName>
        <fullName evidence="9">L-fucose permease</fullName>
    </submittedName>
</protein>
<organism evidence="9 10">
    <name type="scientific">Fusarium mundagurra</name>
    <dbReference type="NCBI Taxonomy" id="1567541"/>
    <lineage>
        <taxon>Eukaryota</taxon>
        <taxon>Fungi</taxon>
        <taxon>Dikarya</taxon>
        <taxon>Ascomycota</taxon>
        <taxon>Pezizomycotina</taxon>
        <taxon>Sordariomycetes</taxon>
        <taxon>Hypocreomycetidae</taxon>
        <taxon>Hypocreales</taxon>
        <taxon>Nectriaceae</taxon>
        <taxon>Fusarium</taxon>
        <taxon>Fusarium fujikuroi species complex</taxon>
    </lineage>
</organism>
<comment type="caution">
    <text evidence="9">The sequence shown here is derived from an EMBL/GenBank/DDBJ whole genome shotgun (WGS) entry which is preliminary data.</text>
</comment>
<evidence type="ECO:0000259" key="8">
    <source>
        <dbReference type="Pfam" id="PF20684"/>
    </source>
</evidence>
<evidence type="ECO:0000313" key="9">
    <source>
        <dbReference type="EMBL" id="KAF5717932.1"/>
    </source>
</evidence>
<feature type="transmembrane region" description="Helical" evidence="7">
    <location>
        <begin position="12"/>
        <end position="29"/>
    </location>
</feature>
<dbReference type="PANTHER" id="PTHR33048">
    <property type="entry name" value="PTH11-LIKE INTEGRAL MEMBRANE PROTEIN (AFU_ORTHOLOGUE AFUA_5G11245)"/>
    <property type="match status" value="1"/>
</dbReference>
<evidence type="ECO:0000313" key="10">
    <source>
        <dbReference type="Proteomes" id="UP000544331"/>
    </source>
</evidence>
<feature type="domain" description="Rhodopsin" evidence="8">
    <location>
        <begin position="25"/>
        <end position="284"/>
    </location>
</feature>
<accession>A0A8H5YV39</accession>
<comment type="similarity">
    <text evidence="5">Belongs to the SAT4 family.</text>
</comment>
<feature type="region of interest" description="Disordered" evidence="6">
    <location>
        <begin position="326"/>
        <end position="362"/>
    </location>
</feature>
<keyword evidence="10" id="KW-1185">Reference proteome</keyword>
<evidence type="ECO:0000256" key="6">
    <source>
        <dbReference type="SAM" id="MobiDB-lite"/>
    </source>
</evidence>
<dbReference type="PANTHER" id="PTHR33048:SF47">
    <property type="entry name" value="INTEGRAL MEMBRANE PROTEIN-RELATED"/>
    <property type="match status" value="1"/>
</dbReference>
<name>A0A8H5YV39_9HYPO</name>
<dbReference type="Pfam" id="PF20684">
    <property type="entry name" value="Fung_rhodopsin"/>
    <property type="match status" value="1"/>
</dbReference>
<feature type="compositionally biased region" description="Basic and acidic residues" evidence="6">
    <location>
        <begin position="328"/>
        <end position="340"/>
    </location>
</feature>
<sequence>MRSRQPDLWAAEYITFAGATIFLILRIVSRRITRIQFWWDDYFSCASYVTAVAWGTVVPICTTSPLLSSTSTIADFSQGIHHGLGLHAKDVKGKTLTEANYTTKKYLFIMEHFYAWTLFFAKISILSFYWRMFRVANIQIFVSVLLVCSVLWLLVREFLTTFHCYPVRAFWDPNVEHFNCPIKSGDFFFGTVLAHVLIDVGILILPIVQIQKLQLPILQKIAIIFMFMFGILVCVAGLVIVSVSASFDNKSVDITWELAPVIIWASVEVNLVTVSACLPIIRPACLYLFTCTNPISSIRSGSNNFGSNYGSNYGRSQTKHSIRLGTIGKDESSSTHELARSDPSGSESFNSEFEHEDQRHGNIATVTGPSSTANLEHPAGVGGIMVKNETVVHVSRARSSR</sequence>
<feature type="transmembrane region" description="Helical" evidence="7">
    <location>
        <begin position="187"/>
        <end position="209"/>
    </location>
</feature>
<keyword evidence="2 7" id="KW-0812">Transmembrane</keyword>
<evidence type="ECO:0000256" key="1">
    <source>
        <dbReference type="ARBA" id="ARBA00004141"/>
    </source>
</evidence>
<evidence type="ECO:0000256" key="7">
    <source>
        <dbReference type="SAM" id="Phobius"/>
    </source>
</evidence>